<dbReference type="InterPro" id="IPR007159">
    <property type="entry name" value="SpoVT-AbrB_dom"/>
</dbReference>
<dbReference type="Pfam" id="PF04014">
    <property type="entry name" value="MazE_antitoxin"/>
    <property type="match status" value="1"/>
</dbReference>
<dbReference type="InParanoid" id="D1YWG9"/>
<evidence type="ECO:0000313" key="2">
    <source>
        <dbReference type="EMBL" id="BAI60791.1"/>
    </source>
</evidence>
<accession>D1YWG9</accession>
<evidence type="ECO:0000259" key="1">
    <source>
        <dbReference type="SMART" id="SM00966"/>
    </source>
</evidence>
<dbReference type="STRING" id="304371.MCP_0719"/>
<evidence type="ECO:0000313" key="3">
    <source>
        <dbReference type="Proteomes" id="UP000001882"/>
    </source>
</evidence>
<reference evidence="2 3" key="2">
    <citation type="journal article" date="2008" name="Int. J. Syst. Evol. Microbiol.">
        <title>Methanocella paludicola gen. nov., sp. nov., a methane-producing archaeon, the first isolate of the lineage 'Rice Cluster I', and proposal of the new archaeal order Methanocellales ord. nov.</title>
        <authorList>
            <person name="Sakai S."/>
            <person name="Imachi H."/>
            <person name="Hanada S."/>
            <person name="Ohashi A."/>
            <person name="Harada H."/>
            <person name="Kamagata Y."/>
        </authorList>
    </citation>
    <scope>NUCLEOTIDE SEQUENCE [LARGE SCALE GENOMIC DNA]</scope>
    <source>
        <strain evidence="3">DSM 17711 / JCM 13418 / NBRC 101707 / SANAE</strain>
    </source>
</reference>
<dbReference type="AlphaFoldDB" id="D1YWG9"/>
<keyword evidence="3" id="KW-1185">Reference proteome</keyword>
<dbReference type="Proteomes" id="UP000001882">
    <property type="component" value="Chromosome"/>
</dbReference>
<dbReference type="KEGG" id="mpd:MCP_0719"/>
<dbReference type="GO" id="GO:0003677">
    <property type="term" value="F:DNA binding"/>
    <property type="evidence" value="ECO:0007669"/>
    <property type="project" value="InterPro"/>
</dbReference>
<name>D1YWG9_METPS</name>
<proteinExistence type="predicted"/>
<dbReference type="EMBL" id="AP011532">
    <property type="protein sequence ID" value="BAI60791.1"/>
    <property type="molecule type" value="Genomic_DNA"/>
</dbReference>
<dbReference type="NCBIfam" id="NF040962">
    <property type="entry name" value="near_HgcAB"/>
    <property type="match status" value="1"/>
</dbReference>
<dbReference type="OrthoDB" id="30861at2157"/>
<sequence length="77" mass="8557">MGGYRVEAMVSVDERGQMVMPKELRDKIGIKAGDKLVVLSWQSEGDVCCISLIKTDYFLSIMKDRLGPMMGELTTGK</sequence>
<dbReference type="SMART" id="SM00966">
    <property type="entry name" value="SpoVT_AbrB"/>
    <property type="match status" value="1"/>
</dbReference>
<dbReference type="Gene3D" id="2.10.260.10">
    <property type="match status" value="1"/>
</dbReference>
<dbReference type="InterPro" id="IPR037914">
    <property type="entry name" value="SpoVT-AbrB_sf"/>
</dbReference>
<gene>
    <name evidence="2" type="ordered locus">MCP_0719</name>
</gene>
<reference evidence="3" key="3">
    <citation type="journal article" date="2011" name="PLoS ONE">
        <title>Genome sequence of a mesophilic hydrogenotrophic methanogen Methanocella paludicola, the first cultivated representative of the order Methanocellales.</title>
        <authorList>
            <person name="Sakai S."/>
            <person name="Takaki Y."/>
            <person name="Shimamura S."/>
            <person name="Sekine M."/>
            <person name="Tajima T."/>
            <person name="Kosugi H."/>
            <person name="Ichikawa N."/>
            <person name="Tasumi E."/>
            <person name="Hiraki A.T."/>
            <person name="Shimizu A."/>
            <person name="Kato Y."/>
            <person name="Nishiko R."/>
            <person name="Mori K."/>
            <person name="Fujita N."/>
            <person name="Imachi H."/>
            <person name="Takai K."/>
        </authorList>
    </citation>
    <scope>NUCLEOTIDE SEQUENCE [LARGE SCALE GENOMIC DNA]</scope>
    <source>
        <strain evidence="3">DSM 17711 / JCM 13418 / NBRC 101707 / SANAE</strain>
    </source>
</reference>
<reference evidence="2 3" key="1">
    <citation type="journal article" date="2007" name="Appl. Environ. Microbiol.">
        <title>Isolation of key methanogens for global methane emission from rice paddy fields: a novel isolate affiliated with the clone cluster rice cluster I.</title>
        <authorList>
            <person name="Sakai S."/>
            <person name="Imachi H."/>
            <person name="Sekiguchi Y."/>
            <person name="Ohashi A."/>
            <person name="Harada H."/>
            <person name="Kamagata Y."/>
        </authorList>
    </citation>
    <scope>NUCLEOTIDE SEQUENCE [LARGE SCALE GENOMIC DNA]</scope>
    <source>
        <strain evidence="3">DSM 17711 / JCM 13418 / NBRC 101707 / SANAE</strain>
    </source>
</reference>
<dbReference type="NCBIfam" id="TIGR01439">
    <property type="entry name" value="lp_hng_hel_AbrB"/>
    <property type="match status" value="1"/>
</dbReference>
<dbReference type="eggNOG" id="arCOG00822">
    <property type="taxonomic scope" value="Archaea"/>
</dbReference>
<protein>
    <submittedName>
        <fullName evidence="2">AbrB family transcriptional regulator</fullName>
    </submittedName>
</protein>
<dbReference type="SUPFAM" id="SSF89447">
    <property type="entry name" value="AbrB/MazE/MraZ-like"/>
    <property type="match status" value="1"/>
</dbReference>
<organism evidence="2 3">
    <name type="scientific">Methanocella paludicola (strain DSM 17711 / JCM 13418 / NBRC 101707 / SANAE)</name>
    <dbReference type="NCBI Taxonomy" id="304371"/>
    <lineage>
        <taxon>Archaea</taxon>
        <taxon>Methanobacteriati</taxon>
        <taxon>Methanobacteriota</taxon>
        <taxon>Stenosarchaea group</taxon>
        <taxon>Methanomicrobia</taxon>
        <taxon>Methanocellales</taxon>
        <taxon>Methanocellaceae</taxon>
        <taxon>Methanocella</taxon>
    </lineage>
</organism>
<feature type="domain" description="SpoVT-AbrB" evidence="1">
    <location>
        <begin position="10"/>
        <end position="57"/>
    </location>
</feature>